<sequence length="459" mass="50435">MLESVLQRIDNGLEGSIERWADLLRIPSVSTDPAYESAMREAAQWLLDELAPLGFRVEIRETEGHPVVIGHHEGPGDDATHVLYYGHYDVQPPEPYEEWRNEPFEPTLEDSPHGRKMVARGAVDDKGQLMMWVEALKAWHAEHGGLPIQVTVLLEGEEEVGSRNLRPVLERYRDELKADVCVVSDTGMWDVDTPAITYTLRGLLYTELTCRGPGHDLHSGFYGGAIENPINGLTKVLGALQDEKGRVQVPGFYDGVVEPSDEELAAWKALNMDDTGFLASAGVTTAGGGESDRSLLERVWSRPSCDINGIIGGFTGNGAKTVIPREASAKVSFRLVPDQDPDRIIESLRRFIDDHTPAGCSIELTVHSAAPAIRIPTESRYLKAALSALDAVYDREPVLLGSGGSIPIAAWARDILGIDTLLMGFSLEDDGMHSPNEKFEVTCFHRGMRAHAALLEQLR</sequence>
<dbReference type="GO" id="GO:0008233">
    <property type="term" value="F:peptidase activity"/>
    <property type="evidence" value="ECO:0007669"/>
    <property type="project" value="UniProtKB-KW"/>
</dbReference>
<organism evidence="5 6">
    <name type="scientific">Vreelandella halophila</name>
    <dbReference type="NCBI Taxonomy" id="86177"/>
    <lineage>
        <taxon>Bacteria</taxon>
        <taxon>Pseudomonadati</taxon>
        <taxon>Pseudomonadota</taxon>
        <taxon>Gammaproteobacteria</taxon>
        <taxon>Oceanospirillales</taxon>
        <taxon>Halomonadaceae</taxon>
        <taxon>Vreelandella</taxon>
    </lineage>
</organism>
<name>A0A9X4YCC9_9GAMM</name>
<keyword evidence="6" id="KW-1185">Reference proteome</keyword>
<dbReference type="SUPFAM" id="SSF55031">
    <property type="entry name" value="Bacterial exopeptidase dimerisation domain"/>
    <property type="match status" value="1"/>
</dbReference>
<dbReference type="GO" id="GO:0046872">
    <property type="term" value="F:metal ion binding"/>
    <property type="evidence" value="ECO:0007669"/>
    <property type="project" value="UniProtKB-KW"/>
</dbReference>
<feature type="domain" description="Peptidase M20 dimerisation" evidence="4">
    <location>
        <begin position="199"/>
        <end position="359"/>
    </location>
</feature>
<dbReference type="Gene3D" id="3.30.70.360">
    <property type="match status" value="1"/>
</dbReference>
<dbReference type="InterPro" id="IPR051458">
    <property type="entry name" value="Cyt/Met_Dipeptidase"/>
</dbReference>
<comment type="caution">
    <text evidence="5">The sequence shown here is derived from an EMBL/GenBank/DDBJ whole genome shotgun (WGS) entry which is preliminary data.</text>
</comment>
<dbReference type="RefSeq" id="WP_160898931.1">
    <property type="nucleotide sequence ID" value="NZ_WMEX01000005.1"/>
</dbReference>
<dbReference type="NCBIfam" id="NF005914">
    <property type="entry name" value="PRK07907.1"/>
    <property type="match status" value="1"/>
</dbReference>
<dbReference type="Gene3D" id="3.40.630.10">
    <property type="entry name" value="Zn peptidases"/>
    <property type="match status" value="1"/>
</dbReference>
<dbReference type="SUPFAM" id="SSF53187">
    <property type="entry name" value="Zn-dependent exopeptidases"/>
    <property type="match status" value="1"/>
</dbReference>
<keyword evidence="2" id="KW-0479">Metal-binding</keyword>
<dbReference type="GO" id="GO:0006508">
    <property type="term" value="P:proteolysis"/>
    <property type="evidence" value="ECO:0007669"/>
    <property type="project" value="UniProtKB-KW"/>
</dbReference>
<evidence type="ECO:0000256" key="2">
    <source>
        <dbReference type="ARBA" id="ARBA00022723"/>
    </source>
</evidence>
<dbReference type="InterPro" id="IPR036264">
    <property type="entry name" value="Bact_exopeptidase_dim_dom"/>
</dbReference>
<dbReference type="InterPro" id="IPR002933">
    <property type="entry name" value="Peptidase_M20"/>
</dbReference>
<dbReference type="PANTHER" id="PTHR43270:SF12">
    <property type="entry name" value="SUCCINYL-DIAMINOPIMELATE DESUCCINYLASE"/>
    <property type="match status" value="1"/>
</dbReference>
<accession>A0A9X4YCC9</accession>
<reference evidence="5 6" key="1">
    <citation type="submission" date="2019-11" db="EMBL/GenBank/DDBJ databases">
        <title>Genome sequences of 17 halophilic strains isolated from different environments.</title>
        <authorList>
            <person name="Furrow R.E."/>
        </authorList>
    </citation>
    <scope>NUCLEOTIDE SEQUENCE [LARGE SCALE GENOMIC DNA]</scope>
    <source>
        <strain evidence="5 6">22507_15_FS</strain>
    </source>
</reference>
<dbReference type="Proteomes" id="UP000460751">
    <property type="component" value="Unassembled WGS sequence"/>
</dbReference>
<dbReference type="AlphaFoldDB" id="A0A9X4YCC9"/>
<dbReference type="EMBL" id="WMEX01000005">
    <property type="protein sequence ID" value="MYL27077.1"/>
    <property type="molecule type" value="Genomic_DNA"/>
</dbReference>
<evidence type="ECO:0000256" key="1">
    <source>
        <dbReference type="ARBA" id="ARBA00022670"/>
    </source>
</evidence>
<evidence type="ECO:0000313" key="6">
    <source>
        <dbReference type="Proteomes" id="UP000460751"/>
    </source>
</evidence>
<keyword evidence="3" id="KW-0378">Hydrolase</keyword>
<proteinExistence type="predicted"/>
<evidence type="ECO:0000259" key="4">
    <source>
        <dbReference type="Pfam" id="PF07687"/>
    </source>
</evidence>
<keyword evidence="1" id="KW-0645">Protease</keyword>
<gene>
    <name evidence="5" type="ORF">GLW01_09760</name>
</gene>
<protein>
    <submittedName>
        <fullName evidence="5">M20/M25/M40 family metallo-hydrolase</fullName>
    </submittedName>
</protein>
<evidence type="ECO:0000256" key="3">
    <source>
        <dbReference type="ARBA" id="ARBA00022801"/>
    </source>
</evidence>
<dbReference type="Pfam" id="PF07687">
    <property type="entry name" value="M20_dimer"/>
    <property type="match status" value="1"/>
</dbReference>
<dbReference type="OrthoDB" id="9809784at2"/>
<dbReference type="Pfam" id="PF01546">
    <property type="entry name" value="Peptidase_M20"/>
    <property type="match status" value="1"/>
</dbReference>
<dbReference type="InterPro" id="IPR011650">
    <property type="entry name" value="Peptidase_M20_dimer"/>
</dbReference>
<dbReference type="NCBIfam" id="NF006579">
    <property type="entry name" value="PRK09104.1"/>
    <property type="match status" value="1"/>
</dbReference>
<dbReference type="PANTHER" id="PTHR43270">
    <property type="entry name" value="BETA-ALA-HIS DIPEPTIDASE"/>
    <property type="match status" value="1"/>
</dbReference>
<evidence type="ECO:0000313" key="5">
    <source>
        <dbReference type="EMBL" id="MYL27077.1"/>
    </source>
</evidence>